<dbReference type="PANTHER" id="PTHR24088:SF0">
    <property type="entry name" value="SMALL RIBOSOMAL SUBUNIT PROTEIN US17M"/>
    <property type="match status" value="1"/>
</dbReference>
<name>A0A0U2UEV8_ACAPC</name>
<dbReference type="InterPro" id="IPR039193">
    <property type="entry name" value="Ribosomal_uS17m_metazoa"/>
</dbReference>
<dbReference type="GO" id="GO:0032543">
    <property type="term" value="P:mitochondrial translation"/>
    <property type="evidence" value="ECO:0007669"/>
    <property type="project" value="TreeGrafter"/>
</dbReference>
<comment type="similarity">
    <text evidence="1">Belongs to the universal ribosomal protein uS17 family.</text>
</comment>
<dbReference type="Pfam" id="PF00366">
    <property type="entry name" value="Ribosomal_S17"/>
    <property type="match status" value="1"/>
</dbReference>
<dbReference type="SUPFAM" id="SSF50249">
    <property type="entry name" value="Nucleic acid-binding proteins"/>
    <property type="match status" value="1"/>
</dbReference>
<protein>
    <submittedName>
        <fullName evidence="4">Mitochondrial 28S ribosomal protein S17</fullName>
    </submittedName>
</protein>
<evidence type="ECO:0000256" key="3">
    <source>
        <dbReference type="ARBA" id="ARBA00023274"/>
    </source>
</evidence>
<dbReference type="InterPro" id="IPR012340">
    <property type="entry name" value="NA-bd_OB-fold"/>
</dbReference>
<evidence type="ECO:0000256" key="2">
    <source>
        <dbReference type="ARBA" id="ARBA00022980"/>
    </source>
</evidence>
<reference evidence="4" key="1">
    <citation type="journal article" date="2015" name="Sci. Rep.">
        <title>Spliced leader RNA trans-splicing discovered in copepods.</title>
        <authorList>
            <person name="Yang F."/>
            <person name="Xu D."/>
            <person name="Zhuang Y."/>
            <person name="Yi X."/>
            <person name="Huang Y."/>
            <person name="Chen H."/>
            <person name="Lin S."/>
            <person name="Campbell D.A."/>
            <person name="Sturm N.R."/>
            <person name="Liu G."/>
            <person name="Zhang H."/>
        </authorList>
    </citation>
    <scope>NUCLEOTIDE SEQUENCE</scope>
</reference>
<dbReference type="Gene3D" id="2.40.50.140">
    <property type="entry name" value="Nucleic acid-binding proteins"/>
    <property type="match status" value="1"/>
</dbReference>
<keyword evidence="2 4" id="KW-0689">Ribosomal protein</keyword>
<evidence type="ECO:0000313" key="4">
    <source>
        <dbReference type="EMBL" id="ALS04283.1"/>
    </source>
</evidence>
<keyword evidence="3" id="KW-0687">Ribonucleoprotein</keyword>
<sequence length="163" mass="18651">MAKNVVAGVLKNSILLGQVVPSNLQHAVKVQVPYFFFDVGLKAYFKKTQEFIAVDHSNECKVGDVVLVEKLAKQIKTEITHSVSQTVYNFGDIQDPISGEMVEGTEYRTRKEQIDALYGATNNFDYKNAPKRGWQEGKRDFTDKPVYREWHVFDDVDPYSIRN</sequence>
<dbReference type="InterPro" id="IPR000266">
    <property type="entry name" value="Ribosomal_uS17"/>
</dbReference>
<evidence type="ECO:0000256" key="1">
    <source>
        <dbReference type="ARBA" id="ARBA00010254"/>
    </source>
</evidence>
<dbReference type="AlphaFoldDB" id="A0A0U2UEV8"/>
<dbReference type="GO" id="GO:0003735">
    <property type="term" value="F:structural constituent of ribosome"/>
    <property type="evidence" value="ECO:0007669"/>
    <property type="project" value="InterPro"/>
</dbReference>
<accession>A0A0U2UEV8</accession>
<dbReference type="PANTHER" id="PTHR24088">
    <property type="entry name" value="28S RIBOSOMAL PROTEIN S17, MITOCHONDRIAL"/>
    <property type="match status" value="1"/>
</dbReference>
<dbReference type="EMBL" id="KT754449">
    <property type="protein sequence ID" value="ALS04283.1"/>
    <property type="molecule type" value="mRNA"/>
</dbReference>
<dbReference type="GO" id="GO:0005763">
    <property type="term" value="C:mitochondrial small ribosomal subunit"/>
    <property type="evidence" value="ECO:0007669"/>
    <property type="project" value="InterPro"/>
</dbReference>
<proteinExistence type="evidence at transcript level"/>
<organism evidence="4">
    <name type="scientific">Acartia pacifica</name>
    <name type="common">Copepod</name>
    <dbReference type="NCBI Taxonomy" id="335913"/>
    <lineage>
        <taxon>Eukaryota</taxon>
        <taxon>Metazoa</taxon>
        <taxon>Ecdysozoa</taxon>
        <taxon>Arthropoda</taxon>
        <taxon>Crustacea</taxon>
        <taxon>Multicrustacea</taxon>
        <taxon>Hexanauplia</taxon>
        <taxon>Copepoda</taxon>
        <taxon>Calanoida</taxon>
        <taxon>Acartiidae</taxon>
        <taxon>Acartia</taxon>
    </lineage>
</organism>